<reference evidence="3" key="1">
    <citation type="journal article" date="2023" name="Mol. Phylogenet. Evol.">
        <title>Genome-scale phylogeny and comparative genomics of the fungal order Sordariales.</title>
        <authorList>
            <person name="Hensen N."/>
            <person name="Bonometti L."/>
            <person name="Westerberg I."/>
            <person name="Brannstrom I.O."/>
            <person name="Guillou S."/>
            <person name="Cros-Aarteil S."/>
            <person name="Calhoun S."/>
            <person name="Haridas S."/>
            <person name="Kuo A."/>
            <person name="Mondo S."/>
            <person name="Pangilinan J."/>
            <person name="Riley R."/>
            <person name="LaButti K."/>
            <person name="Andreopoulos B."/>
            <person name="Lipzen A."/>
            <person name="Chen C."/>
            <person name="Yan M."/>
            <person name="Daum C."/>
            <person name="Ng V."/>
            <person name="Clum A."/>
            <person name="Steindorff A."/>
            <person name="Ohm R.A."/>
            <person name="Martin F."/>
            <person name="Silar P."/>
            <person name="Natvig D.O."/>
            <person name="Lalanne C."/>
            <person name="Gautier V."/>
            <person name="Ament-Velasquez S.L."/>
            <person name="Kruys A."/>
            <person name="Hutchinson M.I."/>
            <person name="Powell A.J."/>
            <person name="Barry K."/>
            <person name="Miller A.N."/>
            <person name="Grigoriev I.V."/>
            <person name="Debuchy R."/>
            <person name="Gladieux P."/>
            <person name="Hiltunen Thoren M."/>
            <person name="Johannesson H."/>
        </authorList>
    </citation>
    <scope>NUCLEOTIDE SEQUENCE</scope>
    <source>
        <strain evidence="3">FGSC 1904</strain>
    </source>
</reference>
<gene>
    <name evidence="3" type="ORF">B0T20DRAFT_484073</name>
</gene>
<organism evidence="3 4">
    <name type="scientific">Sordaria brevicollis</name>
    <dbReference type="NCBI Taxonomy" id="83679"/>
    <lineage>
        <taxon>Eukaryota</taxon>
        <taxon>Fungi</taxon>
        <taxon>Dikarya</taxon>
        <taxon>Ascomycota</taxon>
        <taxon>Pezizomycotina</taxon>
        <taxon>Sordariomycetes</taxon>
        <taxon>Sordariomycetidae</taxon>
        <taxon>Sordariales</taxon>
        <taxon>Sordariaceae</taxon>
        <taxon>Sordaria</taxon>
    </lineage>
</organism>
<dbReference type="EMBL" id="JAUTDP010000015">
    <property type="protein sequence ID" value="KAK3388498.1"/>
    <property type="molecule type" value="Genomic_DNA"/>
</dbReference>
<feature type="compositionally biased region" description="Low complexity" evidence="1">
    <location>
        <begin position="14"/>
        <end position="35"/>
    </location>
</feature>
<feature type="compositionally biased region" description="Basic and acidic residues" evidence="1">
    <location>
        <begin position="114"/>
        <end position="123"/>
    </location>
</feature>
<evidence type="ECO:0000313" key="3">
    <source>
        <dbReference type="EMBL" id="KAK3388498.1"/>
    </source>
</evidence>
<feature type="domain" description="Heterokaryon incompatibility" evidence="2">
    <location>
        <begin position="91"/>
        <end position="245"/>
    </location>
</feature>
<proteinExistence type="predicted"/>
<dbReference type="Proteomes" id="UP001281003">
    <property type="component" value="Unassembled WGS sequence"/>
</dbReference>
<feature type="region of interest" description="Disordered" evidence="1">
    <location>
        <begin position="1"/>
        <end position="47"/>
    </location>
</feature>
<evidence type="ECO:0000313" key="4">
    <source>
        <dbReference type="Proteomes" id="UP001281003"/>
    </source>
</evidence>
<protein>
    <submittedName>
        <fullName evidence="3">Heterokaryon incompatibility protein-domain-containing protein</fullName>
    </submittedName>
</protein>
<evidence type="ECO:0000256" key="1">
    <source>
        <dbReference type="SAM" id="MobiDB-lite"/>
    </source>
</evidence>
<dbReference type="InterPro" id="IPR052895">
    <property type="entry name" value="HetReg/Transcr_Mod"/>
</dbReference>
<sequence>MDDNSPSPPRHRAPTVTPAAAAAAATLATPQQTTQQHHHHHPELSYDTIPLNTPATEIRLLQLIPSGSDDFSSPLHCRLYTTPISSPAAPFKALSYAWGSDERPNLIYVDSDTSHTTRHKDDTNSVDDVSFSNGDDADGQDNIPAVQTAPMQIKKRCIIRITSSLDSCLRHLRAIYHRDNPSTEMTVWIDQLCIAQLDPREKAVQVGLMAQVYSRAEQVLIWLGSEADGSDVVMDALAELLREYESFGEEAEETLAGFLASLGIADGKIAGKGTTGTTICGGDDVVDTAGSNGPIADDGNGAGVGINLGVDYAEVVEAPTPILDPGKVSASTGRTVMEFIENGAETLVHLWASGELQSFFRRSWFTRVWVVQEACLCEETAFVCGTRSPVDYDVLVLICMCITHAIQEFERKGGYTPEWDGGSPLSTDAEIAGVRMPRDTARGLGRLMHQLTQSFSGRHSRLEQANEEKKGDNLFTLLVDMYANVYLCREAKLHRDRIYALLGVAADADELGINLDYSSQTSTAQILTGVVKAIVIDMVPTSTIPEILGLRGYLVDAVEEVGCMSYAEYFPTTERWAESIVFFESLDKLWELLKKKNEVIYDTPERREEGVWRVPVGDMVYDLEYGLGFDITAPEWRKSVDENAKERAKEWAAFALGLDGGKAYDRACVEMVKRRLYLTEKGYMGMGPIATEPGDVVVVFPGARVPFVLRPIAEKDTFTYEGDVYCDGIMDGEITRREEKRDFFLV</sequence>
<dbReference type="Pfam" id="PF26639">
    <property type="entry name" value="Het-6_barrel"/>
    <property type="match status" value="2"/>
</dbReference>
<feature type="region of interest" description="Disordered" evidence="1">
    <location>
        <begin position="114"/>
        <end position="143"/>
    </location>
</feature>
<dbReference type="AlphaFoldDB" id="A0AAE0NVH1"/>
<accession>A0AAE0NVH1</accession>
<dbReference type="PANTHER" id="PTHR24148:SF73">
    <property type="entry name" value="HET DOMAIN PROTEIN (AFU_ORTHOLOGUE AFUA_8G01020)"/>
    <property type="match status" value="1"/>
</dbReference>
<dbReference type="InterPro" id="IPR010730">
    <property type="entry name" value="HET"/>
</dbReference>
<dbReference type="Pfam" id="PF06985">
    <property type="entry name" value="HET"/>
    <property type="match status" value="1"/>
</dbReference>
<evidence type="ECO:0000259" key="2">
    <source>
        <dbReference type="Pfam" id="PF06985"/>
    </source>
</evidence>
<keyword evidence="4" id="KW-1185">Reference proteome</keyword>
<dbReference type="PANTHER" id="PTHR24148">
    <property type="entry name" value="ANKYRIN REPEAT DOMAIN-CONTAINING PROTEIN 39 HOMOLOG-RELATED"/>
    <property type="match status" value="1"/>
</dbReference>
<reference evidence="3" key="2">
    <citation type="submission" date="2023-07" db="EMBL/GenBank/DDBJ databases">
        <authorList>
            <consortium name="Lawrence Berkeley National Laboratory"/>
            <person name="Haridas S."/>
            <person name="Hensen N."/>
            <person name="Bonometti L."/>
            <person name="Westerberg I."/>
            <person name="Brannstrom I.O."/>
            <person name="Guillou S."/>
            <person name="Cros-Aarteil S."/>
            <person name="Calhoun S."/>
            <person name="Kuo A."/>
            <person name="Mondo S."/>
            <person name="Pangilinan J."/>
            <person name="Riley R."/>
            <person name="LaButti K."/>
            <person name="Andreopoulos B."/>
            <person name="Lipzen A."/>
            <person name="Chen C."/>
            <person name="Yanf M."/>
            <person name="Daum C."/>
            <person name="Ng V."/>
            <person name="Clum A."/>
            <person name="Steindorff A."/>
            <person name="Ohm R."/>
            <person name="Martin F."/>
            <person name="Silar P."/>
            <person name="Natvig D."/>
            <person name="Lalanne C."/>
            <person name="Gautier V."/>
            <person name="Ament-velasquez S.L."/>
            <person name="Kruys A."/>
            <person name="Hutchinson M.I."/>
            <person name="Powell A.J."/>
            <person name="Barry K."/>
            <person name="Miller A.N."/>
            <person name="Grigoriev I.V."/>
            <person name="Debuchy R."/>
            <person name="Gladieux P."/>
            <person name="Thoren M.H."/>
            <person name="Johannesson H."/>
        </authorList>
    </citation>
    <scope>NUCLEOTIDE SEQUENCE</scope>
    <source>
        <strain evidence="3">FGSC 1904</strain>
    </source>
</reference>
<name>A0AAE0NVH1_SORBR</name>
<comment type="caution">
    <text evidence="3">The sequence shown here is derived from an EMBL/GenBank/DDBJ whole genome shotgun (WGS) entry which is preliminary data.</text>
</comment>